<organism evidence="8 9">
    <name type="scientific">Lacisediminihabitans profunda</name>
    <dbReference type="NCBI Taxonomy" id="2594790"/>
    <lineage>
        <taxon>Bacteria</taxon>
        <taxon>Bacillati</taxon>
        <taxon>Actinomycetota</taxon>
        <taxon>Actinomycetes</taxon>
        <taxon>Micrococcales</taxon>
        <taxon>Microbacteriaceae</taxon>
        <taxon>Lacisediminihabitans</taxon>
    </lineage>
</organism>
<dbReference type="InterPro" id="IPR013328">
    <property type="entry name" value="6PGD_dom2"/>
</dbReference>
<dbReference type="Pfam" id="PF02737">
    <property type="entry name" value="3HCDH_N"/>
    <property type="match status" value="1"/>
</dbReference>
<feature type="domain" description="3-hydroxyacyl-CoA dehydrogenase C-terminal" evidence="6">
    <location>
        <begin position="190"/>
        <end position="287"/>
    </location>
</feature>
<name>A0A5C8UQQ8_9MICO</name>
<dbReference type="Pfam" id="PF00725">
    <property type="entry name" value="3HCDH"/>
    <property type="match status" value="1"/>
</dbReference>
<feature type="binding site" evidence="5">
    <location>
        <begin position="13"/>
        <end position="18"/>
    </location>
    <ligand>
        <name>NAD(+)</name>
        <dbReference type="ChEBI" id="CHEBI:57540"/>
    </ligand>
</feature>
<keyword evidence="9" id="KW-1185">Reference proteome</keyword>
<evidence type="ECO:0000259" key="7">
    <source>
        <dbReference type="Pfam" id="PF02737"/>
    </source>
</evidence>
<proteinExistence type="inferred from homology"/>
<keyword evidence="3" id="KW-0560">Oxidoreductase</keyword>
<feature type="site" description="Important for catalytic activity" evidence="4">
    <location>
        <position position="144"/>
    </location>
</feature>
<dbReference type="EMBL" id="VRMG01000005">
    <property type="protein sequence ID" value="TXN30931.1"/>
    <property type="molecule type" value="Genomic_DNA"/>
</dbReference>
<feature type="binding site" evidence="5">
    <location>
        <position position="36"/>
    </location>
    <ligand>
        <name>NAD(+)</name>
        <dbReference type="ChEBI" id="CHEBI:57540"/>
    </ligand>
</feature>
<dbReference type="PROSITE" id="PS00067">
    <property type="entry name" value="3HCDH"/>
    <property type="match status" value="1"/>
</dbReference>
<dbReference type="InterPro" id="IPR006180">
    <property type="entry name" value="3-OHacyl-CoA_DH_CS"/>
</dbReference>
<feature type="binding site" evidence="5">
    <location>
        <position position="147"/>
    </location>
    <ligand>
        <name>NAD(+)</name>
        <dbReference type="ChEBI" id="CHEBI:57540"/>
    </ligand>
</feature>
<dbReference type="GO" id="GO:0016616">
    <property type="term" value="F:oxidoreductase activity, acting on the CH-OH group of donors, NAD or NADP as acceptor"/>
    <property type="evidence" value="ECO:0007669"/>
    <property type="project" value="InterPro"/>
</dbReference>
<dbReference type="PANTHER" id="PTHR48075">
    <property type="entry name" value="3-HYDROXYACYL-COA DEHYDROGENASE FAMILY PROTEIN"/>
    <property type="match status" value="1"/>
</dbReference>
<dbReference type="SUPFAM" id="SSF51735">
    <property type="entry name" value="NAD(P)-binding Rossmann-fold domains"/>
    <property type="match status" value="1"/>
</dbReference>
<comment type="similarity">
    <text evidence="2">Belongs to the 3-hydroxyacyl-CoA dehydrogenase family.</text>
</comment>
<feature type="binding site" evidence="5">
    <location>
        <position position="280"/>
    </location>
    <ligand>
        <name>NAD(+)</name>
        <dbReference type="ChEBI" id="CHEBI:57540"/>
    </ligand>
</feature>
<dbReference type="Gene3D" id="1.10.1040.10">
    <property type="entry name" value="N-(1-d-carboxylethyl)-l-norvaline Dehydrogenase, domain 2"/>
    <property type="match status" value="1"/>
</dbReference>
<dbReference type="Proteomes" id="UP000321379">
    <property type="component" value="Unassembled WGS sequence"/>
</dbReference>
<feature type="domain" description="3-hydroxyacyl-CoA dehydrogenase NAD binding" evidence="7">
    <location>
        <begin position="9"/>
        <end position="187"/>
    </location>
</feature>
<accession>A0A5C8UQQ8</accession>
<dbReference type="PANTHER" id="PTHR48075:SF5">
    <property type="entry name" value="3-HYDROXYBUTYRYL-COA DEHYDROGENASE"/>
    <property type="match status" value="1"/>
</dbReference>
<feature type="binding site" evidence="5">
    <location>
        <position position="101"/>
    </location>
    <ligand>
        <name>NAD(+)</name>
        <dbReference type="ChEBI" id="CHEBI:57540"/>
    </ligand>
</feature>
<evidence type="ECO:0000256" key="2">
    <source>
        <dbReference type="ARBA" id="ARBA00009463"/>
    </source>
</evidence>
<comment type="pathway">
    <text evidence="1">Lipid metabolism; butanoate metabolism.</text>
</comment>
<evidence type="ECO:0000313" key="9">
    <source>
        <dbReference type="Proteomes" id="UP000321379"/>
    </source>
</evidence>
<evidence type="ECO:0000259" key="6">
    <source>
        <dbReference type="Pfam" id="PF00725"/>
    </source>
</evidence>
<evidence type="ECO:0000256" key="1">
    <source>
        <dbReference type="ARBA" id="ARBA00005086"/>
    </source>
</evidence>
<reference evidence="8 9" key="1">
    <citation type="submission" date="2019-08" db="EMBL/GenBank/DDBJ databases">
        <title>Bacterial whole genome sequence for Glaciihabitans sp. CHu50b-6-2.</title>
        <authorList>
            <person name="Jin L."/>
        </authorList>
    </citation>
    <scope>NUCLEOTIDE SEQUENCE [LARGE SCALE GENOMIC DNA]</scope>
    <source>
        <strain evidence="8 9">CHu50b-6-2</strain>
    </source>
</reference>
<evidence type="ECO:0000256" key="4">
    <source>
        <dbReference type="PIRSR" id="PIRSR000105-1"/>
    </source>
</evidence>
<dbReference type="GO" id="GO:0006631">
    <property type="term" value="P:fatty acid metabolic process"/>
    <property type="evidence" value="ECO:0007669"/>
    <property type="project" value="InterPro"/>
</dbReference>
<dbReference type="InterPro" id="IPR006176">
    <property type="entry name" value="3-OHacyl-CoA_DH_NAD-bd"/>
</dbReference>
<feature type="binding site" evidence="5">
    <location>
        <position position="123"/>
    </location>
    <ligand>
        <name>NAD(+)</name>
        <dbReference type="ChEBI" id="CHEBI:57540"/>
    </ligand>
</feature>
<dbReference type="AlphaFoldDB" id="A0A5C8UQQ8"/>
<evidence type="ECO:0000256" key="5">
    <source>
        <dbReference type="PIRSR" id="PIRSR000105-2"/>
    </source>
</evidence>
<dbReference type="InterPro" id="IPR008927">
    <property type="entry name" value="6-PGluconate_DH-like_C_sf"/>
</dbReference>
<dbReference type="InterPro" id="IPR022694">
    <property type="entry name" value="3-OHacyl-CoA_DH"/>
</dbReference>
<dbReference type="SUPFAM" id="SSF48179">
    <property type="entry name" value="6-phosphogluconate dehydrogenase C-terminal domain-like"/>
    <property type="match status" value="1"/>
</dbReference>
<evidence type="ECO:0000313" key="8">
    <source>
        <dbReference type="EMBL" id="TXN30931.1"/>
    </source>
</evidence>
<dbReference type="PIRSF" id="PIRSF000105">
    <property type="entry name" value="HCDH"/>
    <property type="match status" value="1"/>
</dbReference>
<evidence type="ECO:0000256" key="3">
    <source>
        <dbReference type="ARBA" id="ARBA00023002"/>
    </source>
</evidence>
<protein>
    <submittedName>
        <fullName evidence="8">3-hydroxyacyl-CoA dehydrogenase family protein</fullName>
    </submittedName>
</protein>
<keyword evidence="5" id="KW-0520">NAD</keyword>
<dbReference type="InterPro" id="IPR006108">
    <property type="entry name" value="3HC_DH_C"/>
</dbReference>
<comment type="caution">
    <text evidence="8">The sequence shown here is derived from an EMBL/GenBank/DDBJ whole genome shotgun (WGS) entry which is preliminary data.</text>
</comment>
<gene>
    <name evidence="8" type="ORF">FVP33_04835</name>
</gene>
<dbReference type="InterPro" id="IPR036291">
    <property type="entry name" value="NAD(P)-bd_dom_sf"/>
</dbReference>
<dbReference type="GO" id="GO:0070403">
    <property type="term" value="F:NAD+ binding"/>
    <property type="evidence" value="ECO:0007669"/>
    <property type="project" value="InterPro"/>
</dbReference>
<sequence>MTVNSQCRVAAIGSGYMGGGIAQVLALAGSTVTLGDVDEQTASLAFERIVKEAEAFEIAHLLDQGSAMVLRSRLRIAPTLEDAVAEADYVTEAVPESREIKADALSRISAAAPASAVIGSNTSAIPIQELAQSVRHPERFLGVHWMNPAPFIPAVELIAAEATRADVVDTVEAFIRSAGKAPVRVADTPGFVANRLQFALFKEAVRIVEEGSATPSEVDEVVSNAFGFRLALFGPFAIADMAGLDVYNASYSSLEAEYGERLASPAMLSSMVAHGHLGIKSGGGFLDIDAKDVVALVDYRNRAYVALSALRKALGPAPGL</sequence>
<dbReference type="Gene3D" id="3.40.50.720">
    <property type="entry name" value="NAD(P)-binding Rossmann-like Domain"/>
    <property type="match status" value="1"/>
</dbReference>
<dbReference type="RefSeq" id="WP_147782517.1">
    <property type="nucleotide sequence ID" value="NZ_VRMG01000005.1"/>
</dbReference>
<feature type="binding site" evidence="5">
    <location>
        <position position="96"/>
    </location>
    <ligand>
        <name>NAD(+)</name>
        <dbReference type="ChEBI" id="CHEBI:57540"/>
    </ligand>
</feature>